<evidence type="ECO:0000313" key="3">
    <source>
        <dbReference type="EMBL" id="KAH7151746.1"/>
    </source>
</evidence>
<feature type="compositionally biased region" description="Pro residues" evidence="1">
    <location>
        <begin position="228"/>
        <end position="258"/>
    </location>
</feature>
<evidence type="ECO:0000256" key="1">
    <source>
        <dbReference type="SAM" id="MobiDB-lite"/>
    </source>
</evidence>
<evidence type="ECO:0000256" key="2">
    <source>
        <dbReference type="SAM" id="SignalP"/>
    </source>
</evidence>
<gene>
    <name evidence="3" type="ORF">B0J13DRAFT_546752</name>
</gene>
<keyword evidence="2" id="KW-0732">Signal</keyword>
<comment type="caution">
    <text evidence="3">The sequence shown here is derived from an EMBL/GenBank/DDBJ whole genome shotgun (WGS) entry which is preliminary data.</text>
</comment>
<dbReference type="Gene3D" id="2.60.120.260">
    <property type="entry name" value="Galactose-binding domain-like"/>
    <property type="match status" value="1"/>
</dbReference>
<sequence length="269" mass="29610">MARHLVHSLFATSLLSSLALAGPCHVSSHPTPTPTPPTCPSTPDPICDPNPQSFCAPNPEPECTTNFYNPIVNGNFETGSLCPWKLSADNEVCGYVGDQGADGTSHAFRTPTNMRDNNYLEMYQDIKTCGRAKVQCSYSWYWDKYYNADGYVPYVRIWNDNENVGNRFPESDDDAGYFHNVQTIEFYTPESGRARIWITAQSPQDRCVGDNWFSIDEFQCWAIAAPLDPGPGPDPEPTPQPTPEPTPQPTPQPTPAFPPIFGGGDAPTG</sequence>
<dbReference type="EMBL" id="JAGMUU010000005">
    <property type="protein sequence ID" value="KAH7151746.1"/>
    <property type="molecule type" value="Genomic_DNA"/>
</dbReference>
<feature type="chain" id="PRO_5040329640" description="Chitin-binding type-4 domain-containing protein" evidence="2">
    <location>
        <begin position="22"/>
        <end position="269"/>
    </location>
</feature>
<keyword evidence="4" id="KW-1185">Reference proteome</keyword>
<protein>
    <recommendedName>
        <fullName evidence="5">Chitin-binding type-4 domain-containing protein</fullName>
    </recommendedName>
</protein>
<proteinExistence type="predicted"/>
<evidence type="ECO:0000313" key="4">
    <source>
        <dbReference type="Proteomes" id="UP000717696"/>
    </source>
</evidence>
<reference evidence="3" key="1">
    <citation type="journal article" date="2021" name="Nat. Commun.">
        <title>Genetic determinants of endophytism in the Arabidopsis root mycobiome.</title>
        <authorList>
            <person name="Mesny F."/>
            <person name="Miyauchi S."/>
            <person name="Thiergart T."/>
            <person name="Pickel B."/>
            <person name="Atanasova L."/>
            <person name="Karlsson M."/>
            <person name="Huettel B."/>
            <person name="Barry K.W."/>
            <person name="Haridas S."/>
            <person name="Chen C."/>
            <person name="Bauer D."/>
            <person name="Andreopoulos W."/>
            <person name="Pangilinan J."/>
            <person name="LaButti K."/>
            <person name="Riley R."/>
            <person name="Lipzen A."/>
            <person name="Clum A."/>
            <person name="Drula E."/>
            <person name="Henrissat B."/>
            <person name="Kohler A."/>
            <person name="Grigoriev I.V."/>
            <person name="Martin F.M."/>
            <person name="Hacquard S."/>
        </authorList>
    </citation>
    <scope>NUCLEOTIDE SEQUENCE</scope>
    <source>
        <strain evidence="3">MPI-CAGE-AT-0021</strain>
    </source>
</reference>
<dbReference type="Proteomes" id="UP000717696">
    <property type="component" value="Unassembled WGS sequence"/>
</dbReference>
<feature type="signal peptide" evidence="2">
    <location>
        <begin position="1"/>
        <end position="21"/>
    </location>
</feature>
<accession>A0A9P9F3U7</accession>
<feature type="region of interest" description="Disordered" evidence="1">
    <location>
        <begin position="224"/>
        <end position="269"/>
    </location>
</feature>
<evidence type="ECO:0008006" key="5">
    <source>
        <dbReference type="Google" id="ProtNLM"/>
    </source>
</evidence>
<organism evidence="3 4">
    <name type="scientific">Dactylonectria estremocensis</name>
    <dbReference type="NCBI Taxonomy" id="1079267"/>
    <lineage>
        <taxon>Eukaryota</taxon>
        <taxon>Fungi</taxon>
        <taxon>Dikarya</taxon>
        <taxon>Ascomycota</taxon>
        <taxon>Pezizomycotina</taxon>
        <taxon>Sordariomycetes</taxon>
        <taxon>Hypocreomycetidae</taxon>
        <taxon>Hypocreales</taxon>
        <taxon>Nectriaceae</taxon>
        <taxon>Dactylonectria</taxon>
    </lineage>
</organism>
<dbReference type="OrthoDB" id="5153173at2759"/>
<name>A0A9P9F3U7_9HYPO</name>
<dbReference type="AlphaFoldDB" id="A0A9P9F3U7"/>